<sequence length="242" mass="25474">MRAHELVLERIERDLVTGTLTVGDRLPAERALAESLSVSRASVREAIRVLEAMGVIRTAAGSGPDAGAIVTADAATSIGSALRLHTATRALPIEDLVRTRILLETAALRDAAARDPRPDLAGVTAMLDAMDDPGLQPEEFHRLDADFHVALVALAGNVVVEAMMAALRGPIQGYVLAGVPQLDDWAAVASNLRCEHRGIVAALARGHGTKAADLARAHIQGFVELVDGYRGSCSSGEVTGRR</sequence>
<dbReference type="PRINTS" id="PR00035">
    <property type="entry name" value="HTHGNTR"/>
</dbReference>
<dbReference type="GO" id="GO:0003677">
    <property type="term" value="F:DNA binding"/>
    <property type="evidence" value="ECO:0007669"/>
    <property type="project" value="UniProtKB-KW"/>
</dbReference>
<dbReference type="InterPro" id="IPR008920">
    <property type="entry name" value="TF_FadR/GntR_C"/>
</dbReference>
<evidence type="ECO:0000256" key="1">
    <source>
        <dbReference type="ARBA" id="ARBA00023015"/>
    </source>
</evidence>
<reference evidence="5" key="1">
    <citation type="submission" date="2023-03" db="EMBL/GenBank/DDBJ databases">
        <title>Draft genome sequence of a Mycolicibacterium mageritense strain H4_3_1 isolated from a hybrid biological-inorganic system reactor.</title>
        <authorList>
            <person name="Feng X."/>
            <person name="Kazama D."/>
            <person name="Sato K."/>
            <person name="Kobayashi H."/>
        </authorList>
    </citation>
    <scope>NUCLEOTIDE SEQUENCE</scope>
    <source>
        <strain evidence="5">H4_3_1</strain>
    </source>
</reference>
<evidence type="ECO:0000313" key="5">
    <source>
        <dbReference type="EMBL" id="BDY29092.1"/>
    </source>
</evidence>
<evidence type="ECO:0000313" key="6">
    <source>
        <dbReference type="Proteomes" id="UP001241092"/>
    </source>
</evidence>
<dbReference type="InterPro" id="IPR036388">
    <property type="entry name" value="WH-like_DNA-bd_sf"/>
</dbReference>
<dbReference type="SUPFAM" id="SSF48008">
    <property type="entry name" value="GntR ligand-binding domain-like"/>
    <property type="match status" value="1"/>
</dbReference>
<dbReference type="SUPFAM" id="SSF46785">
    <property type="entry name" value="Winged helix' DNA-binding domain"/>
    <property type="match status" value="1"/>
</dbReference>
<evidence type="ECO:0000259" key="4">
    <source>
        <dbReference type="PROSITE" id="PS50949"/>
    </source>
</evidence>
<dbReference type="Proteomes" id="UP001241092">
    <property type="component" value="Chromosome"/>
</dbReference>
<dbReference type="PANTHER" id="PTHR43537:SF24">
    <property type="entry name" value="GLUCONATE OPERON TRANSCRIPTIONAL REPRESSOR"/>
    <property type="match status" value="1"/>
</dbReference>
<dbReference type="Gene3D" id="1.20.120.530">
    <property type="entry name" value="GntR ligand-binding domain-like"/>
    <property type="match status" value="1"/>
</dbReference>
<gene>
    <name evidence="5" type="primary">glcC_1</name>
    <name evidence="5" type="ORF">hbim_03028</name>
</gene>
<dbReference type="Gene3D" id="1.10.10.10">
    <property type="entry name" value="Winged helix-like DNA-binding domain superfamily/Winged helix DNA-binding domain"/>
    <property type="match status" value="1"/>
</dbReference>
<keyword evidence="2" id="KW-0238">DNA-binding</keyword>
<dbReference type="PROSITE" id="PS50949">
    <property type="entry name" value="HTH_GNTR"/>
    <property type="match status" value="1"/>
</dbReference>
<keyword evidence="1" id="KW-0805">Transcription regulation</keyword>
<dbReference type="SMART" id="SM00345">
    <property type="entry name" value="HTH_GNTR"/>
    <property type="match status" value="1"/>
</dbReference>
<proteinExistence type="predicted"/>
<keyword evidence="3" id="KW-0804">Transcription</keyword>
<dbReference type="RefSeq" id="WP_286215675.1">
    <property type="nucleotide sequence ID" value="NZ_AP027452.1"/>
</dbReference>
<feature type="domain" description="HTH gntR-type" evidence="4">
    <location>
        <begin position="1"/>
        <end position="73"/>
    </location>
</feature>
<dbReference type="InterPro" id="IPR000524">
    <property type="entry name" value="Tscrpt_reg_HTH_GntR"/>
</dbReference>
<dbReference type="PANTHER" id="PTHR43537">
    <property type="entry name" value="TRANSCRIPTIONAL REGULATOR, GNTR FAMILY"/>
    <property type="match status" value="1"/>
</dbReference>
<dbReference type="GO" id="GO:0003700">
    <property type="term" value="F:DNA-binding transcription factor activity"/>
    <property type="evidence" value="ECO:0007669"/>
    <property type="project" value="InterPro"/>
</dbReference>
<name>A0AAI8TV32_MYCME</name>
<dbReference type="SMART" id="SM00895">
    <property type="entry name" value="FCD"/>
    <property type="match status" value="1"/>
</dbReference>
<dbReference type="CDD" id="cd07377">
    <property type="entry name" value="WHTH_GntR"/>
    <property type="match status" value="1"/>
</dbReference>
<evidence type="ECO:0000256" key="3">
    <source>
        <dbReference type="ARBA" id="ARBA00023163"/>
    </source>
</evidence>
<evidence type="ECO:0000256" key="2">
    <source>
        <dbReference type="ARBA" id="ARBA00023125"/>
    </source>
</evidence>
<dbReference type="Pfam" id="PF07729">
    <property type="entry name" value="FCD"/>
    <property type="match status" value="1"/>
</dbReference>
<dbReference type="InterPro" id="IPR036390">
    <property type="entry name" value="WH_DNA-bd_sf"/>
</dbReference>
<dbReference type="AlphaFoldDB" id="A0AAI8TV32"/>
<organism evidence="5 6">
    <name type="scientific">Mycolicibacterium mageritense</name>
    <name type="common">Mycobacterium mageritense</name>
    <dbReference type="NCBI Taxonomy" id="53462"/>
    <lineage>
        <taxon>Bacteria</taxon>
        <taxon>Bacillati</taxon>
        <taxon>Actinomycetota</taxon>
        <taxon>Actinomycetes</taxon>
        <taxon>Mycobacteriales</taxon>
        <taxon>Mycobacteriaceae</taxon>
        <taxon>Mycolicibacterium</taxon>
    </lineage>
</organism>
<dbReference type="EMBL" id="AP027452">
    <property type="protein sequence ID" value="BDY29092.1"/>
    <property type="molecule type" value="Genomic_DNA"/>
</dbReference>
<dbReference type="InterPro" id="IPR011711">
    <property type="entry name" value="GntR_C"/>
</dbReference>
<accession>A0AAI8TV32</accession>
<protein>
    <submittedName>
        <fullName evidence="5">Glc operon transcriptional activator</fullName>
    </submittedName>
</protein>
<dbReference type="Pfam" id="PF00392">
    <property type="entry name" value="GntR"/>
    <property type="match status" value="1"/>
</dbReference>